<comment type="caution">
    <text evidence="1">The sequence shown here is derived from an EMBL/GenBank/DDBJ whole genome shotgun (WGS) entry which is preliminary data.</text>
</comment>
<dbReference type="Proteomes" id="UP000295131">
    <property type="component" value="Unassembled WGS sequence"/>
</dbReference>
<proteinExistence type="predicted"/>
<dbReference type="GO" id="GO:0016740">
    <property type="term" value="F:transferase activity"/>
    <property type="evidence" value="ECO:0007669"/>
    <property type="project" value="UniProtKB-KW"/>
</dbReference>
<protein>
    <submittedName>
        <fullName evidence="1">Glycosyltransferase family 2 protein</fullName>
    </submittedName>
</protein>
<keyword evidence="1" id="KW-0808">Transferase</keyword>
<organism evidence="1 2">
    <name type="scientific">Pseudohoeflea suaedae</name>
    <dbReference type="NCBI Taxonomy" id="877384"/>
    <lineage>
        <taxon>Bacteria</taxon>
        <taxon>Pseudomonadati</taxon>
        <taxon>Pseudomonadota</taxon>
        <taxon>Alphaproteobacteria</taxon>
        <taxon>Hyphomicrobiales</taxon>
        <taxon>Rhizobiaceae</taxon>
        <taxon>Pseudohoeflea</taxon>
    </lineage>
</organism>
<dbReference type="OrthoDB" id="5465469at2"/>
<dbReference type="RefSeq" id="WP_133283768.1">
    <property type="nucleotide sequence ID" value="NZ_SMSI01000001.1"/>
</dbReference>
<gene>
    <name evidence="1" type="ORF">E2A64_07535</name>
</gene>
<accession>A0A4R5PPB9</accession>
<evidence type="ECO:0000313" key="1">
    <source>
        <dbReference type="EMBL" id="TDH38934.1"/>
    </source>
</evidence>
<dbReference type="SUPFAM" id="SSF53448">
    <property type="entry name" value="Nucleotide-diphospho-sugar transferases"/>
    <property type="match status" value="1"/>
</dbReference>
<name>A0A4R5PPB9_9HYPH</name>
<reference evidence="1 2" key="1">
    <citation type="journal article" date="2013" name="Int. J. Syst. Evol. Microbiol.">
        <title>Hoeflea suaedae sp. nov., an endophytic bacterium isolated from the root of the halophyte Suaeda maritima.</title>
        <authorList>
            <person name="Chung E.J."/>
            <person name="Park J.A."/>
            <person name="Pramanik P."/>
            <person name="Bibi F."/>
            <person name="Jeon C.O."/>
            <person name="Chung Y.R."/>
        </authorList>
    </citation>
    <scope>NUCLEOTIDE SEQUENCE [LARGE SCALE GENOMIC DNA]</scope>
    <source>
        <strain evidence="1 2">YC6898</strain>
    </source>
</reference>
<keyword evidence="2" id="KW-1185">Reference proteome</keyword>
<dbReference type="EMBL" id="SMSI01000001">
    <property type="protein sequence ID" value="TDH38934.1"/>
    <property type="molecule type" value="Genomic_DNA"/>
</dbReference>
<dbReference type="CDD" id="cd00761">
    <property type="entry name" value="Glyco_tranf_GTA_type"/>
    <property type="match status" value="1"/>
</dbReference>
<evidence type="ECO:0000313" key="2">
    <source>
        <dbReference type="Proteomes" id="UP000295131"/>
    </source>
</evidence>
<dbReference type="InterPro" id="IPR029044">
    <property type="entry name" value="Nucleotide-diphossugar_trans"/>
</dbReference>
<sequence>MTDPKWFTDLKRRVRSARMAHEVLRRDPASHPHGLSAPLIVSLTSYPERYATLHLTLRAVIRQTVKADRIILTLTEGDESKLPNEILGMQKDGLVIRTYRNNIKSYTKLVPVLREHPEAFVATCDDDVYYQKDWLRSLVDCARQHPGRIISHRSHRVLHGEDGRLLSYEAWDKNIGEAAEGPDIFATGVSGVLYPPNALDPMVFDEERFMRLCPTADDLWFYWMARRHGTTVRHIGPKTRIVEWPGCDLSGLALTNRGVPHDNDNDRAIRALTSELGLPFLPADA</sequence>
<dbReference type="AlphaFoldDB" id="A0A4R5PPB9"/>